<feature type="domain" description="TfoX N-terminal" evidence="1">
    <location>
        <begin position="14"/>
        <end position="78"/>
    </location>
</feature>
<dbReference type="AlphaFoldDB" id="A0A4V1EG55"/>
<dbReference type="OrthoDB" id="9803291at2"/>
<dbReference type="Gene3D" id="3.30.1460.30">
    <property type="entry name" value="YgaC/TfoX-N like chaperone"/>
    <property type="match status" value="1"/>
</dbReference>
<dbReference type="EMBL" id="CP040058">
    <property type="protein sequence ID" value="QCP34900.1"/>
    <property type="molecule type" value="Genomic_DNA"/>
</dbReference>
<reference evidence="2 3" key="1">
    <citation type="submission" date="2019-05" db="EMBL/GenBank/DDBJ databases">
        <title>Complete genome sequencing of Anaerostipes rhamnosivorans.</title>
        <authorList>
            <person name="Bui T.P.N."/>
            <person name="de Vos W.M."/>
        </authorList>
    </citation>
    <scope>NUCLEOTIDE SEQUENCE [LARGE SCALE GENOMIC DNA]</scope>
    <source>
        <strain evidence="2 3">1y2</strain>
    </source>
</reference>
<sequence length="106" mass="12007">MASSAEFVEYVCGQLEDTGNVRCRKMFGEYGVYLDGKFIGVICGNQLFVKITQAGEKILPDCAKEPPYEGAKPYFLIEELENTELVSQFLRATFEELPFPKPKKKK</sequence>
<dbReference type="RefSeq" id="WP_137328382.1">
    <property type="nucleotide sequence ID" value="NZ_CP040058.1"/>
</dbReference>
<name>A0A4V1EG55_9FIRM</name>
<dbReference type="Pfam" id="PF04993">
    <property type="entry name" value="TfoX_N"/>
    <property type="match status" value="1"/>
</dbReference>
<proteinExistence type="predicted"/>
<evidence type="ECO:0000313" key="2">
    <source>
        <dbReference type="EMBL" id="QCP34900.1"/>
    </source>
</evidence>
<protein>
    <recommendedName>
        <fullName evidence="1">TfoX N-terminal domain-containing protein</fullName>
    </recommendedName>
</protein>
<dbReference type="KEGG" id="arf:AR1Y2_1446"/>
<dbReference type="Proteomes" id="UP000298653">
    <property type="component" value="Chromosome"/>
</dbReference>
<accession>A0A4V1EG55</accession>
<dbReference type="InterPro" id="IPR007076">
    <property type="entry name" value="TfoX_N"/>
</dbReference>
<evidence type="ECO:0000259" key="1">
    <source>
        <dbReference type="Pfam" id="PF04993"/>
    </source>
</evidence>
<organism evidence="2 3">
    <name type="scientific">Anaerostipes rhamnosivorans</name>
    <dbReference type="NCBI Taxonomy" id="1229621"/>
    <lineage>
        <taxon>Bacteria</taxon>
        <taxon>Bacillati</taxon>
        <taxon>Bacillota</taxon>
        <taxon>Clostridia</taxon>
        <taxon>Lachnospirales</taxon>
        <taxon>Lachnospiraceae</taxon>
        <taxon>Anaerostipes</taxon>
    </lineage>
</organism>
<keyword evidence="3" id="KW-1185">Reference proteome</keyword>
<evidence type="ECO:0000313" key="3">
    <source>
        <dbReference type="Proteomes" id="UP000298653"/>
    </source>
</evidence>
<dbReference type="SUPFAM" id="SSF159894">
    <property type="entry name" value="YgaC/TfoX-N like"/>
    <property type="match status" value="1"/>
</dbReference>
<gene>
    <name evidence="2" type="ORF">AR1Y2_1446</name>
</gene>